<dbReference type="EMBL" id="JACYTR010000072">
    <property type="protein sequence ID" value="MBD8527927.1"/>
    <property type="molecule type" value="Genomic_DNA"/>
</dbReference>
<comment type="caution">
    <text evidence="1">The sequence shown here is derived from an EMBL/GenBank/DDBJ whole genome shotgun (WGS) entry which is preliminary data.</text>
</comment>
<keyword evidence="2" id="KW-1185">Reference proteome</keyword>
<organism evidence="1 2">
    <name type="scientific">Pseudomarimonas arenosa</name>
    <dbReference type="NCBI Taxonomy" id="2774145"/>
    <lineage>
        <taxon>Bacteria</taxon>
        <taxon>Pseudomonadati</taxon>
        <taxon>Pseudomonadota</taxon>
        <taxon>Gammaproteobacteria</taxon>
        <taxon>Lysobacterales</taxon>
        <taxon>Lysobacteraceae</taxon>
        <taxon>Pseudomarimonas</taxon>
    </lineage>
</organism>
<accession>A0AAW3ZS95</accession>
<name>A0AAW3ZS95_9GAMM</name>
<sequence length="96" mass="10187">MATEENTQQPPVVALNYGDRMIPLSIDSIHDDVGTDLNNALTAAAAVSNALFHRVSFMDAATCDAAEVQDLQALTLAGTMLSGLAQAFNDHLRNQS</sequence>
<proteinExistence type="predicted"/>
<dbReference type="Proteomes" id="UP000613768">
    <property type="component" value="Unassembled WGS sequence"/>
</dbReference>
<evidence type="ECO:0008006" key="3">
    <source>
        <dbReference type="Google" id="ProtNLM"/>
    </source>
</evidence>
<gene>
    <name evidence="1" type="ORF">IFO71_19440</name>
</gene>
<evidence type="ECO:0000313" key="2">
    <source>
        <dbReference type="Proteomes" id="UP000613768"/>
    </source>
</evidence>
<protein>
    <recommendedName>
        <fullName evidence="3">Killing trait domain-containing protein</fullName>
    </recommendedName>
</protein>
<dbReference type="AlphaFoldDB" id="A0AAW3ZS95"/>
<dbReference type="RefSeq" id="WP_192031348.1">
    <property type="nucleotide sequence ID" value="NZ_JACYTR010000072.1"/>
</dbReference>
<evidence type="ECO:0000313" key="1">
    <source>
        <dbReference type="EMBL" id="MBD8527927.1"/>
    </source>
</evidence>
<reference evidence="1 2" key="1">
    <citation type="submission" date="2020-09" db="EMBL/GenBank/DDBJ databases">
        <title>Pseudoxanthomonas sp. CAU 1598 isolated from sand of Yaerae Beach.</title>
        <authorList>
            <person name="Kim W."/>
        </authorList>
    </citation>
    <scope>NUCLEOTIDE SEQUENCE [LARGE SCALE GENOMIC DNA]</scope>
    <source>
        <strain evidence="1 2">CAU 1598</strain>
    </source>
</reference>